<dbReference type="InterPro" id="IPR001404">
    <property type="entry name" value="Hsp90_fam"/>
</dbReference>
<protein>
    <submittedName>
        <fullName evidence="3">Uncharacterized protein</fullName>
    </submittedName>
</protein>
<evidence type="ECO:0000313" key="3">
    <source>
        <dbReference type="Ensembl" id="ENSPTEP00000037559.1"/>
    </source>
</evidence>
<sequence>MLQQSRILTVIHKNTVKKCLELFSELAEDRENCKKFNEALSKNLKLGPVMTSHPCNLSTLGSQASFPAKLPCISECNTSCISRSFPVSLHIPIN</sequence>
<dbReference type="Proteomes" id="UP000694416">
    <property type="component" value="Unplaced"/>
</dbReference>
<reference evidence="3" key="1">
    <citation type="submission" date="2025-08" db="UniProtKB">
        <authorList>
            <consortium name="Ensembl"/>
        </authorList>
    </citation>
    <scope>IDENTIFICATION</scope>
</reference>
<comment type="similarity">
    <text evidence="1">Belongs to the heat shock protein 90 family.</text>
</comment>
<evidence type="ECO:0000256" key="1">
    <source>
        <dbReference type="ARBA" id="ARBA00008239"/>
    </source>
</evidence>
<dbReference type="GO" id="GO:0140662">
    <property type="term" value="F:ATP-dependent protein folding chaperone"/>
    <property type="evidence" value="ECO:0007669"/>
    <property type="project" value="InterPro"/>
</dbReference>
<evidence type="ECO:0000313" key="4">
    <source>
        <dbReference type="Proteomes" id="UP000694416"/>
    </source>
</evidence>
<dbReference type="GO" id="GO:0016887">
    <property type="term" value="F:ATP hydrolysis activity"/>
    <property type="evidence" value="ECO:0007669"/>
    <property type="project" value="InterPro"/>
</dbReference>
<dbReference type="Pfam" id="PF00183">
    <property type="entry name" value="HSP90"/>
    <property type="match status" value="1"/>
</dbReference>
<evidence type="ECO:0000256" key="2">
    <source>
        <dbReference type="ARBA" id="ARBA00023186"/>
    </source>
</evidence>
<dbReference type="AlphaFoldDB" id="A0A8C9INN1"/>
<dbReference type="InterPro" id="IPR020568">
    <property type="entry name" value="Ribosomal_Su5_D2-typ_SF"/>
</dbReference>
<organism evidence="3 4">
    <name type="scientific">Piliocolobus tephrosceles</name>
    <name type="common">Ugandan red Colobus</name>
    <dbReference type="NCBI Taxonomy" id="591936"/>
    <lineage>
        <taxon>Eukaryota</taxon>
        <taxon>Metazoa</taxon>
        <taxon>Chordata</taxon>
        <taxon>Craniata</taxon>
        <taxon>Vertebrata</taxon>
        <taxon>Euteleostomi</taxon>
        <taxon>Mammalia</taxon>
        <taxon>Eutheria</taxon>
        <taxon>Euarchontoglires</taxon>
        <taxon>Primates</taxon>
        <taxon>Haplorrhini</taxon>
        <taxon>Catarrhini</taxon>
        <taxon>Cercopithecidae</taxon>
        <taxon>Colobinae</taxon>
        <taxon>Piliocolobus</taxon>
    </lineage>
</organism>
<keyword evidence="4" id="KW-1185">Reference proteome</keyword>
<proteinExistence type="inferred from homology"/>
<accession>A0A8C9INN1</accession>
<reference evidence="3" key="2">
    <citation type="submission" date="2025-09" db="UniProtKB">
        <authorList>
            <consortium name="Ensembl"/>
        </authorList>
    </citation>
    <scope>IDENTIFICATION</scope>
</reference>
<dbReference type="Gene3D" id="3.30.230.80">
    <property type="match status" value="1"/>
</dbReference>
<dbReference type="GO" id="GO:0051082">
    <property type="term" value="F:unfolded protein binding"/>
    <property type="evidence" value="ECO:0007669"/>
    <property type="project" value="InterPro"/>
</dbReference>
<dbReference type="Ensembl" id="ENSPTET00000050782.1">
    <property type="protein sequence ID" value="ENSPTEP00000037559.1"/>
    <property type="gene ID" value="ENSPTEG00000035106.1"/>
</dbReference>
<keyword evidence="2" id="KW-0143">Chaperone</keyword>
<name>A0A8C9INN1_9PRIM</name>
<dbReference type="SUPFAM" id="SSF54211">
    <property type="entry name" value="Ribosomal protein S5 domain 2-like"/>
    <property type="match status" value="1"/>
</dbReference>
<dbReference type="GO" id="GO:0005524">
    <property type="term" value="F:ATP binding"/>
    <property type="evidence" value="ECO:0007669"/>
    <property type="project" value="InterPro"/>
</dbReference>